<dbReference type="GO" id="GO:0045296">
    <property type="term" value="F:cadherin binding"/>
    <property type="evidence" value="ECO:0007669"/>
    <property type="project" value="TreeGrafter"/>
</dbReference>
<dbReference type="GO" id="GO:0006897">
    <property type="term" value="P:endocytosis"/>
    <property type="evidence" value="ECO:0007669"/>
    <property type="project" value="TreeGrafter"/>
</dbReference>
<feature type="region of interest" description="Disordered" evidence="3">
    <location>
        <begin position="441"/>
        <end position="462"/>
    </location>
</feature>
<feature type="region of interest" description="Disordered" evidence="3">
    <location>
        <begin position="314"/>
        <end position="344"/>
    </location>
</feature>
<dbReference type="SMART" id="SM00027">
    <property type="entry name" value="EH"/>
    <property type="match status" value="3"/>
</dbReference>
<protein>
    <recommendedName>
        <fullName evidence="8">Epidermal growth factor receptor pathway substrate 15 like 1</fullName>
    </recommendedName>
</protein>
<dbReference type="SUPFAM" id="SSF57997">
    <property type="entry name" value="Tropomyosin"/>
    <property type="match status" value="1"/>
</dbReference>
<dbReference type="InterPro" id="IPR003903">
    <property type="entry name" value="UIM_dom"/>
</dbReference>
<proteinExistence type="predicted"/>
<dbReference type="PROSITE" id="PS50330">
    <property type="entry name" value="UIM"/>
    <property type="match status" value="1"/>
</dbReference>
<dbReference type="GeneTree" id="ENSGT00940000155438"/>
<evidence type="ECO:0008006" key="8">
    <source>
        <dbReference type="Google" id="ProtNLM"/>
    </source>
</evidence>
<feature type="domain" description="EH" evidence="4">
    <location>
        <begin position="90"/>
        <end position="178"/>
    </location>
</feature>
<feature type="compositionally biased region" description="Basic and acidic residues" evidence="3">
    <location>
        <begin position="620"/>
        <end position="640"/>
    </location>
</feature>
<dbReference type="Gene3D" id="1.20.5.170">
    <property type="match status" value="1"/>
</dbReference>
<name>A0AAR2JWI5_PYGNA</name>
<feature type="region of interest" description="Disordered" evidence="3">
    <location>
        <begin position="573"/>
        <end position="647"/>
    </location>
</feature>
<feature type="region of interest" description="Disordered" evidence="3">
    <location>
        <begin position="166"/>
        <end position="225"/>
    </location>
</feature>
<reference evidence="6 7" key="1">
    <citation type="submission" date="2020-10" db="EMBL/GenBank/DDBJ databases">
        <title>Pygocentrus nattereri (red-bellied piranha) genome, fPygNat1, primary haplotype.</title>
        <authorList>
            <person name="Myers G."/>
            <person name="Meyer A."/>
            <person name="Karagic N."/>
            <person name="Pippel M."/>
            <person name="Winkler S."/>
            <person name="Tracey A."/>
            <person name="Wood J."/>
            <person name="Formenti G."/>
            <person name="Howe K."/>
            <person name="Fedrigo O."/>
            <person name="Jarvis E.D."/>
        </authorList>
    </citation>
    <scope>NUCLEOTIDE SEQUENCE [LARGE SCALE GENOMIC DNA]</scope>
</reference>
<feature type="domain" description="EH" evidence="4">
    <location>
        <begin position="241"/>
        <end position="331"/>
    </location>
</feature>
<dbReference type="InterPro" id="IPR000261">
    <property type="entry name" value="EH_dom"/>
</dbReference>
<evidence type="ECO:0000256" key="1">
    <source>
        <dbReference type="ARBA" id="ARBA00022723"/>
    </source>
</evidence>
<evidence type="ECO:0000256" key="3">
    <source>
        <dbReference type="SAM" id="MobiDB-lite"/>
    </source>
</evidence>
<organism evidence="6 7">
    <name type="scientific">Pygocentrus nattereri</name>
    <name type="common">Red-bellied piranha</name>
    <dbReference type="NCBI Taxonomy" id="42514"/>
    <lineage>
        <taxon>Eukaryota</taxon>
        <taxon>Metazoa</taxon>
        <taxon>Chordata</taxon>
        <taxon>Craniata</taxon>
        <taxon>Vertebrata</taxon>
        <taxon>Euteleostomi</taxon>
        <taxon>Actinopterygii</taxon>
        <taxon>Neopterygii</taxon>
        <taxon>Teleostei</taxon>
        <taxon>Ostariophysi</taxon>
        <taxon>Characiformes</taxon>
        <taxon>Characoidei</taxon>
        <taxon>Pygocentrus</taxon>
    </lineage>
</organism>
<feature type="compositionally biased region" description="Basic and acidic residues" evidence="3">
    <location>
        <begin position="704"/>
        <end position="722"/>
    </location>
</feature>
<dbReference type="PROSITE" id="PS00018">
    <property type="entry name" value="EF_HAND_1"/>
    <property type="match status" value="1"/>
</dbReference>
<feature type="domain" description="EF-hand" evidence="5">
    <location>
        <begin position="122"/>
        <end position="157"/>
    </location>
</feature>
<feature type="domain" description="EH" evidence="4">
    <location>
        <begin position="7"/>
        <end position="86"/>
    </location>
</feature>
<dbReference type="FunFam" id="1.10.238.10:FF:000026">
    <property type="entry name" value="Epidermal growth factor receptor pathway substrate 15-like 1"/>
    <property type="match status" value="1"/>
</dbReference>
<accession>A0AAR2JWI5</accession>
<evidence type="ECO:0000313" key="7">
    <source>
        <dbReference type="Proteomes" id="UP001501920"/>
    </source>
</evidence>
<keyword evidence="1" id="KW-0479">Metal-binding</keyword>
<reference evidence="6" key="2">
    <citation type="submission" date="2025-08" db="UniProtKB">
        <authorList>
            <consortium name="Ensembl"/>
        </authorList>
    </citation>
    <scope>IDENTIFICATION</scope>
</reference>
<feature type="region of interest" description="Disordered" evidence="3">
    <location>
        <begin position="700"/>
        <end position="722"/>
    </location>
</feature>
<dbReference type="PANTHER" id="PTHR11216:SF69">
    <property type="entry name" value="EPIDERMAL GROWTH FACTOR RECEPTOR SUBSTRATE 15-LIKE 1"/>
    <property type="match status" value="1"/>
</dbReference>
<evidence type="ECO:0000313" key="6">
    <source>
        <dbReference type="Ensembl" id="ENSPNAP00000054221.1"/>
    </source>
</evidence>
<evidence type="ECO:0000259" key="4">
    <source>
        <dbReference type="PROSITE" id="PS50031"/>
    </source>
</evidence>
<dbReference type="InterPro" id="IPR011992">
    <property type="entry name" value="EF-hand-dom_pair"/>
</dbReference>
<sequence length="742" mass="82273">CACLCYQVDPGNTGRVGPTEAALFLKKSGLPDITLGKIWDLADPDGKGFLDKQGFYVALRLVACAQSGQDVSLANLNLTVPPPKFVSPEEKSKFDGIFESLAPVNGLLSGEKVKPVLMNSKLPVDVLGKVWDLSDIDKDGHLDRDEFAVAMHLVYRALEKEPVPSVLPSSLIPPSKRKKSAGSLPGMAPVLPGSPPPPKDSLRSTPSHGSMNSLNSAGSLSPKHTLKSTQHSVNWVVPAADRQRYDDIFLKTDADLDGFVSGQEVKEIFMQSGLSQNILAHIWALADTRQMGKLTREQFALAMHFIQQKVSKGLDPPQALTPEMIPPSERGTPDSSSSVGSGEFTGIKELDDISQEIAQLQREKYTLEQDIREAEEAIRHKTTEVQEMQNDLDRETCSLQELEAQKQDAQDRLDEMDQQKAKLEDMLNEVRQKCQEESQMISSLQTQIHSQESDLLNQEEELSRAKADLSRLQQEESQLEQSLQAGKIQLETIIKSLKATQDEINQARSKLSQIQDNQHEMSKSIEQYSSALNGTHGGSMTNLADMSEGFPEKENGGFGAMEDPFKVKTNVFNSNSQEMHTDPFQSEDPFKSDPFKGDPFQNDPFAKQPPTATDPFGGDPFKETDPFKTTSEDFFKRPTKADPFTSSDPFSKNKVINLFFPLSLLADPFGTLDPFGSSSFGSNSGFADFSQMSKFGNEAQQMEWAKRESERAERERLKRLRQQEQEDLELAIALSKAEMSNT</sequence>
<dbReference type="AlphaFoldDB" id="A0AAR2JWI5"/>
<evidence type="ECO:0000256" key="2">
    <source>
        <dbReference type="ARBA" id="ARBA00022837"/>
    </source>
</evidence>
<keyword evidence="2" id="KW-0106">Calcium</keyword>
<dbReference type="SUPFAM" id="SSF47473">
    <property type="entry name" value="EF-hand"/>
    <property type="match status" value="3"/>
</dbReference>
<feature type="domain" description="EF-hand" evidence="5">
    <location>
        <begin position="240"/>
        <end position="275"/>
    </location>
</feature>
<feature type="compositionally biased region" description="Polar residues" evidence="3">
    <location>
        <begin position="203"/>
        <end position="219"/>
    </location>
</feature>
<dbReference type="InterPro" id="IPR002048">
    <property type="entry name" value="EF_hand_dom"/>
</dbReference>
<dbReference type="PROSITE" id="PS50222">
    <property type="entry name" value="EF_HAND_2"/>
    <property type="match status" value="2"/>
</dbReference>
<reference evidence="6" key="3">
    <citation type="submission" date="2025-09" db="UniProtKB">
        <authorList>
            <consortium name="Ensembl"/>
        </authorList>
    </citation>
    <scope>IDENTIFICATION</scope>
</reference>
<dbReference type="InterPro" id="IPR018247">
    <property type="entry name" value="EF_Hand_1_Ca_BS"/>
</dbReference>
<dbReference type="PANTHER" id="PTHR11216">
    <property type="entry name" value="EH DOMAIN"/>
    <property type="match status" value="1"/>
</dbReference>
<dbReference type="GO" id="GO:0030132">
    <property type="term" value="C:clathrin coat of coated pit"/>
    <property type="evidence" value="ECO:0007669"/>
    <property type="project" value="TreeGrafter"/>
</dbReference>
<dbReference type="Pfam" id="PF12763">
    <property type="entry name" value="EH"/>
    <property type="match status" value="3"/>
</dbReference>
<evidence type="ECO:0000259" key="5">
    <source>
        <dbReference type="PROSITE" id="PS50222"/>
    </source>
</evidence>
<keyword evidence="7" id="KW-1185">Reference proteome</keyword>
<dbReference type="GO" id="GO:0005509">
    <property type="term" value="F:calcium ion binding"/>
    <property type="evidence" value="ECO:0007669"/>
    <property type="project" value="InterPro"/>
</dbReference>
<dbReference type="Proteomes" id="UP001501920">
    <property type="component" value="Chromosome 15"/>
</dbReference>
<dbReference type="GO" id="GO:0016197">
    <property type="term" value="P:endosomal transport"/>
    <property type="evidence" value="ECO:0007669"/>
    <property type="project" value="TreeGrafter"/>
</dbReference>
<dbReference type="Gene3D" id="1.10.238.10">
    <property type="entry name" value="EF-hand"/>
    <property type="match status" value="3"/>
</dbReference>
<dbReference type="CDD" id="cd00052">
    <property type="entry name" value="EH"/>
    <property type="match status" value="3"/>
</dbReference>
<dbReference type="PROSITE" id="PS50031">
    <property type="entry name" value="EH"/>
    <property type="match status" value="3"/>
</dbReference>
<dbReference type="Ensembl" id="ENSPNAT00000043143.1">
    <property type="protein sequence ID" value="ENSPNAP00000054221.1"/>
    <property type="gene ID" value="ENSPNAG00000006653.2"/>
</dbReference>
<feature type="compositionally biased region" description="Polar residues" evidence="3">
    <location>
        <begin position="441"/>
        <end position="456"/>
    </location>
</feature>
<dbReference type="SMART" id="SM00054">
    <property type="entry name" value="EFh"/>
    <property type="match status" value="3"/>
</dbReference>